<dbReference type="EMBL" id="KN846984">
    <property type="protein sequence ID" value="KIW95072.1"/>
    <property type="molecule type" value="Genomic_DNA"/>
</dbReference>
<evidence type="ECO:0000259" key="1">
    <source>
        <dbReference type="Pfam" id="PF00656"/>
    </source>
</evidence>
<keyword evidence="3" id="KW-1185">Reference proteome</keyword>
<reference evidence="2" key="1">
    <citation type="submission" date="2015-01" db="EMBL/GenBank/DDBJ databases">
        <title>The Genome Sequence of Cladophialophora bantiana CBS 173.52.</title>
        <authorList>
            <consortium name="The Broad Institute Genomics Platform"/>
            <person name="Cuomo C."/>
            <person name="de Hoog S."/>
            <person name="Gorbushina A."/>
            <person name="Stielow B."/>
            <person name="Teixiera M."/>
            <person name="Abouelleil A."/>
            <person name="Chapman S.B."/>
            <person name="Priest M."/>
            <person name="Young S.K."/>
            <person name="Wortman J."/>
            <person name="Nusbaum C."/>
            <person name="Birren B."/>
        </authorList>
    </citation>
    <scope>NUCLEOTIDE SEQUENCE [LARGE SCALE GENOMIC DNA]</scope>
    <source>
        <strain evidence="2">CBS 173.52</strain>
    </source>
</reference>
<feature type="domain" description="Peptidase C14 caspase" evidence="1">
    <location>
        <begin position="41"/>
        <end position="216"/>
    </location>
</feature>
<name>A0A0D2G916_CLAB1</name>
<dbReference type="OrthoDB" id="1911848at2759"/>
<sequence>MNTDHLRRELQSDLSASFPKQGFPYQNVAALVLYWTEDDFLPPCKDEAREVKDLFSTGLGYDTVVFPIPSTNSRNALEKAVVDFKYAYDLGSNLMIVYYSGHGDPDDKRGKAVWAAKAVGEPTIDWFEVQPHLENASADVLFIFDCCHASQAAKNRRKGSLELLAASSAGGQTPCPGKYSFTRYLVDELQKALVEKNGLQVDELHARINRRVMQTTRVTPVHFTLRPDPAPSILLRPHSRSPSTASPLSAFTITVSVLEPPSRHSIHKLGDWIKRTAPNSISGVRVDRVVDLSGSLRDFLLDDGKAGISGRFIDSLGPKDKGLLLTDLNKLSQNIVDARISDTIQVAGSGITTSTPEPNTATDGSTSLGSSIFQKFEMTAQKLFQNVWNVTSKHPTFQGEDLKTLQQNEVAQQAGLTTTIGLSLLARDDEQVADPEPKFIPCEDFIHKRLLGDNDRFSLATKNDQLVIVEIVRYLPGEDGSPPPSMKAQFPKTSSFLSRPKPEYFKIPRCIGYTQDKSEGWYGLAFSIPEGSSTHSTLEGQFSQSPRVPLEIRYRLAHRIALSVYGLHSVGWIHKGIRGENILFFHKSKNNDKTSALDQPWLFGFEYARETGQSSSQQPEFRMNRLLYLPPSRWGAPSAKFGPEHDIYSLVSQRFLCPQRPVIGLTVDKGVLLLEIGFWVNAEKLPGTSMKHIRKAEDAQAQFIKSAGKDLSHIMGTKFAGAVSTCLKGHVGERRLDFRKDIIDILEGLALPE</sequence>
<dbReference type="RefSeq" id="XP_016621741.1">
    <property type="nucleotide sequence ID" value="XM_016761403.1"/>
</dbReference>
<accession>A0A0D2G916</accession>
<dbReference type="SUPFAM" id="SSF56112">
    <property type="entry name" value="Protein kinase-like (PK-like)"/>
    <property type="match status" value="1"/>
</dbReference>
<dbReference type="InterPro" id="IPR011009">
    <property type="entry name" value="Kinase-like_dom_sf"/>
</dbReference>
<organism evidence="2 3">
    <name type="scientific">Cladophialophora bantiana (strain ATCC 10958 / CBS 173.52 / CDC B-1940 / NIH 8579)</name>
    <name type="common">Xylohypha bantiana</name>
    <dbReference type="NCBI Taxonomy" id="1442370"/>
    <lineage>
        <taxon>Eukaryota</taxon>
        <taxon>Fungi</taxon>
        <taxon>Dikarya</taxon>
        <taxon>Ascomycota</taxon>
        <taxon>Pezizomycotina</taxon>
        <taxon>Eurotiomycetes</taxon>
        <taxon>Chaetothyriomycetidae</taxon>
        <taxon>Chaetothyriales</taxon>
        <taxon>Herpotrichiellaceae</taxon>
        <taxon>Cladophialophora</taxon>
    </lineage>
</organism>
<dbReference type="AlphaFoldDB" id="A0A0D2G916"/>
<protein>
    <recommendedName>
        <fullName evidence="1">Peptidase C14 caspase domain-containing protein</fullName>
    </recommendedName>
</protein>
<dbReference type="GeneID" id="27696582"/>
<dbReference type="GO" id="GO:0006508">
    <property type="term" value="P:proteolysis"/>
    <property type="evidence" value="ECO:0007669"/>
    <property type="project" value="InterPro"/>
</dbReference>
<gene>
    <name evidence="2" type="ORF">Z519_03654</name>
</gene>
<dbReference type="Gene3D" id="1.10.510.10">
    <property type="entry name" value="Transferase(Phosphotransferase) domain 1"/>
    <property type="match status" value="1"/>
</dbReference>
<dbReference type="VEuPathDB" id="FungiDB:Z519_03654"/>
<dbReference type="PANTHER" id="PTHR37542">
    <property type="entry name" value="HELO DOMAIN-CONTAINING PROTEIN-RELATED"/>
    <property type="match status" value="1"/>
</dbReference>
<evidence type="ECO:0000313" key="2">
    <source>
        <dbReference type="EMBL" id="KIW95072.1"/>
    </source>
</evidence>
<dbReference type="InterPro" id="IPR011600">
    <property type="entry name" value="Pept_C14_caspase"/>
</dbReference>
<evidence type="ECO:0000313" key="3">
    <source>
        <dbReference type="Proteomes" id="UP000053789"/>
    </source>
</evidence>
<proteinExistence type="predicted"/>
<dbReference type="Pfam" id="PF00656">
    <property type="entry name" value="Peptidase_C14"/>
    <property type="match status" value="1"/>
</dbReference>
<dbReference type="Gene3D" id="3.40.50.1460">
    <property type="match status" value="1"/>
</dbReference>
<dbReference type="GO" id="GO:0004197">
    <property type="term" value="F:cysteine-type endopeptidase activity"/>
    <property type="evidence" value="ECO:0007669"/>
    <property type="project" value="InterPro"/>
</dbReference>
<dbReference type="HOGENOM" id="CLU_019783_0_0_1"/>
<dbReference type="Proteomes" id="UP000053789">
    <property type="component" value="Unassembled WGS sequence"/>
</dbReference>
<dbReference type="PANTHER" id="PTHR37542:SF3">
    <property type="entry name" value="PRION-INHIBITION AND PROPAGATION HELO DOMAIN-CONTAINING PROTEIN"/>
    <property type="match status" value="1"/>
</dbReference>